<protein>
    <submittedName>
        <fullName evidence="1">Serine/threonine-protein phosphatase 2A activator 2</fullName>
    </submittedName>
</protein>
<organism evidence="1 2">
    <name type="scientific">Spiromyces aspiralis</name>
    <dbReference type="NCBI Taxonomy" id="68401"/>
    <lineage>
        <taxon>Eukaryota</taxon>
        <taxon>Fungi</taxon>
        <taxon>Fungi incertae sedis</taxon>
        <taxon>Zoopagomycota</taxon>
        <taxon>Kickxellomycotina</taxon>
        <taxon>Kickxellomycetes</taxon>
        <taxon>Kickxellales</taxon>
        <taxon>Kickxellaceae</taxon>
        <taxon>Spiromyces</taxon>
    </lineage>
</organism>
<keyword evidence="2" id="KW-1185">Reference proteome</keyword>
<evidence type="ECO:0000313" key="1">
    <source>
        <dbReference type="EMBL" id="KAJ1669788.1"/>
    </source>
</evidence>
<gene>
    <name evidence="1" type="primary">RRD2_2</name>
    <name evidence="1" type="ORF">EV182_008595</name>
</gene>
<reference evidence="1" key="1">
    <citation type="submission" date="2022-06" db="EMBL/GenBank/DDBJ databases">
        <title>Phylogenomic reconstructions and comparative analyses of Kickxellomycotina fungi.</title>
        <authorList>
            <person name="Reynolds N.K."/>
            <person name="Stajich J.E."/>
            <person name="Barry K."/>
            <person name="Grigoriev I.V."/>
            <person name="Crous P."/>
            <person name="Smith M.E."/>
        </authorList>
    </citation>
    <scope>NUCLEOTIDE SEQUENCE</scope>
    <source>
        <strain evidence="1">RSA 2271</strain>
    </source>
</reference>
<proteinExistence type="predicted"/>
<sequence>QKTESLRWHSPMLDDISGAKSWEKVNNGLIRMYEDEVLGKLPIMQHFMFGSLIQFKGSMPEELARDGDGDGDCCDHQHIYAYGQEFPVCCGIKIPSGIAAAAAASGKPAHPRPKPLPFD</sequence>
<evidence type="ECO:0000313" key="2">
    <source>
        <dbReference type="Proteomes" id="UP001145114"/>
    </source>
</evidence>
<feature type="non-terminal residue" evidence="1">
    <location>
        <position position="1"/>
    </location>
</feature>
<dbReference type="EMBL" id="JAMZIH010009664">
    <property type="protein sequence ID" value="KAJ1669788.1"/>
    <property type="molecule type" value="Genomic_DNA"/>
</dbReference>
<comment type="caution">
    <text evidence="1">The sequence shown here is derived from an EMBL/GenBank/DDBJ whole genome shotgun (WGS) entry which is preliminary data.</text>
</comment>
<dbReference type="Proteomes" id="UP001145114">
    <property type="component" value="Unassembled WGS sequence"/>
</dbReference>
<accession>A0ACC1HBN7</accession>
<name>A0ACC1HBN7_9FUNG</name>